<sequence>MEFNYTYKGNTSVVEQSGNTQMSFSPDTKRPPTYFIGELQQNVAFREAISALHDVVISDLRFKPKDKTAYKEWRTKQEEINWDLVMAMRQDVTTKIKALQAELNQLNQRSYKRLSPYYQAREEFRRFVWQKQLDFYFVFDPVITVHPDEVFFECFSVDESTYGRLGASYEVFKNISEFACGTTNVDYSAALYDEFQKIRSYKTTQLQVDPSGFEVKTTNEAAYKEVKIDLPDSWVRGFLQVSSAMCLPATRFDLHPMDIHNICFVLRRHKEKKGPRSMRYHLKPGEPVRVVFEPWDIEVVCPRSLYTGCQEQTIRVWGRRRLHILERLIAVAKKFTVHLLGTGMPSFYVADLGDMSFTLGLSGWTANDWAGAGNFDLMAPRADVDEWTQKIIFDGLRENWVETADSLSQRLNLSRTAVLGALSAYTQAGRVIYDLNKEVYRVRELSREPLPMERLRFANEREKSATRFLSQNAVQVTAVSEKDSALTVQGSIQDKAKTYNPALTIDRDERIINAECTCNWHQQNKLYKGPCEHILALRMQHARQYR</sequence>
<gene>
    <name evidence="3" type="ORF">PCC6912_43840</name>
</gene>
<keyword evidence="1" id="KW-0863">Zinc-finger</keyword>
<dbReference type="PROSITE" id="PS50966">
    <property type="entry name" value="ZF_SWIM"/>
    <property type="match status" value="1"/>
</dbReference>
<dbReference type="EMBL" id="RSCJ01000021">
    <property type="protein sequence ID" value="RUR76212.1"/>
    <property type="molecule type" value="Genomic_DNA"/>
</dbReference>
<dbReference type="RefSeq" id="WP_016875993.1">
    <property type="nucleotide sequence ID" value="NZ_AJLN01000093.1"/>
</dbReference>
<dbReference type="OrthoDB" id="7821105at2"/>
<evidence type="ECO:0000256" key="1">
    <source>
        <dbReference type="PROSITE-ProRule" id="PRU00325"/>
    </source>
</evidence>
<proteinExistence type="predicted"/>
<organism evidence="3 4">
    <name type="scientific">Chlorogloeopsis fritschii PCC 6912</name>
    <dbReference type="NCBI Taxonomy" id="211165"/>
    <lineage>
        <taxon>Bacteria</taxon>
        <taxon>Bacillati</taxon>
        <taxon>Cyanobacteriota</taxon>
        <taxon>Cyanophyceae</taxon>
        <taxon>Nostocales</taxon>
        <taxon>Chlorogloeopsidaceae</taxon>
        <taxon>Chlorogloeopsis</taxon>
    </lineage>
</organism>
<reference evidence="3 4" key="1">
    <citation type="journal article" date="2019" name="Genome Biol. Evol.">
        <title>Day and night: Metabolic profiles and evolutionary relationships of six axenic non-marine cyanobacteria.</title>
        <authorList>
            <person name="Will S.E."/>
            <person name="Henke P."/>
            <person name="Boedeker C."/>
            <person name="Huang S."/>
            <person name="Brinkmann H."/>
            <person name="Rohde M."/>
            <person name="Jarek M."/>
            <person name="Friedl T."/>
            <person name="Seufert S."/>
            <person name="Schumacher M."/>
            <person name="Overmann J."/>
            <person name="Neumann-Schaal M."/>
            <person name="Petersen J."/>
        </authorList>
    </citation>
    <scope>NUCLEOTIDE SEQUENCE [LARGE SCALE GENOMIC DNA]</scope>
    <source>
        <strain evidence="3 4">PCC 6912</strain>
    </source>
</reference>
<evidence type="ECO:0000259" key="2">
    <source>
        <dbReference type="PROSITE" id="PS50966"/>
    </source>
</evidence>
<comment type="caution">
    <text evidence="3">The sequence shown here is derived from an EMBL/GenBank/DDBJ whole genome shotgun (WGS) entry which is preliminary data.</text>
</comment>
<dbReference type="STRING" id="211165.GCA_000317285_03443"/>
<protein>
    <recommendedName>
        <fullName evidence="2">SWIM-type domain-containing protein</fullName>
    </recommendedName>
</protein>
<keyword evidence="1" id="KW-0479">Metal-binding</keyword>
<dbReference type="AlphaFoldDB" id="A0A3S1AD27"/>
<keyword evidence="1" id="KW-0862">Zinc</keyword>
<accession>A0A3S1AD27</accession>
<keyword evidence="4" id="KW-1185">Reference proteome</keyword>
<evidence type="ECO:0000313" key="3">
    <source>
        <dbReference type="EMBL" id="RUR76212.1"/>
    </source>
</evidence>
<dbReference type="Proteomes" id="UP000268857">
    <property type="component" value="Unassembled WGS sequence"/>
</dbReference>
<name>A0A3S1AD27_CHLFR</name>
<evidence type="ECO:0000313" key="4">
    <source>
        <dbReference type="Proteomes" id="UP000268857"/>
    </source>
</evidence>
<dbReference type="GO" id="GO:0008270">
    <property type="term" value="F:zinc ion binding"/>
    <property type="evidence" value="ECO:0007669"/>
    <property type="project" value="UniProtKB-KW"/>
</dbReference>
<feature type="domain" description="SWIM-type" evidence="2">
    <location>
        <begin position="501"/>
        <end position="542"/>
    </location>
</feature>
<dbReference type="InterPro" id="IPR007527">
    <property type="entry name" value="Znf_SWIM"/>
</dbReference>